<dbReference type="InterPro" id="IPR036388">
    <property type="entry name" value="WH-like_DNA-bd_sf"/>
</dbReference>
<dbReference type="AlphaFoldDB" id="A0A2V1KB20"/>
<dbReference type="OrthoDB" id="3730926at2"/>
<comment type="caution">
    <text evidence="1">The sequence shown here is derived from an EMBL/GenBank/DDBJ whole genome shotgun (WGS) entry which is preliminary data.</text>
</comment>
<reference evidence="2" key="1">
    <citation type="submission" date="2018-05" db="EMBL/GenBank/DDBJ databases">
        <authorList>
            <person name="Li Y."/>
        </authorList>
    </citation>
    <scope>NUCLEOTIDE SEQUENCE [LARGE SCALE GENOMIC DNA]</scope>
    <source>
        <strain evidence="2">sk1b4</strain>
    </source>
</reference>
<evidence type="ECO:0000313" key="1">
    <source>
        <dbReference type="EMBL" id="PWF26931.1"/>
    </source>
</evidence>
<dbReference type="RefSeq" id="WP_109092432.1">
    <property type="nucleotide sequence ID" value="NZ_JBQDCU010000029.1"/>
</dbReference>
<accession>A0A2V1KB20</accession>
<dbReference type="InterPro" id="IPR011991">
    <property type="entry name" value="ArsR-like_HTH"/>
</dbReference>
<keyword evidence="2" id="KW-1185">Reference proteome</keyword>
<dbReference type="CDD" id="cd00090">
    <property type="entry name" value="HTH_ARSR"/>
    <property type="match status" value="1"/>
</dbReference>
<evidence type="ECO:0000313" key="2">
    <source>
        <dbReference type="Proteomes" id="UP000245283"/>
    </source>
</evidence>
<dbReference type="InterPro" id="IPR036390">
    <property type="entry name" value="WH_DNA-bd_sf"/>
</dbReference>
<dbReference type="EMBL" id="QETB01000001">
    <property type="protein sequence ID" value="PWF26931.1"/>
    <property type="molecule type" value="Genomic_DNA"/>
</dbReference>
<dbReference type="Gene3D" id="1.10.10.10">
    <property type="entry name" value="Winged helix-like DNA-binding domain superfamily/Winged helix DNA-binding domain"/>
    <property type="match status" value="1"/>
</dbReference>
<dbReference type="SUPFAM" id="SSF46785">
    <property type="entry name" value="Winged helix' DNA-binding domain"/>
    <property type="match status" value="1"/>
</dbReference>
<dbReference type="Pfam" id="PF12840">
    <property type="entry name" value="HTH_20"/>
    <property type="match status" value="1"/>
</dbReference>
<name>A0A2V1KB20_9ACTO</name>
<protein>
    <recommendedName>
        <fullName evidence="3">ArsR family transcriptional regulator</fullName>
    </recommendedName>
</protein>
<gene>
    <name evidence="1" type="ORF">DD236_00500</name>
</gene>
<proteinExistence type="predicted"/>
<dbReference type="Proteomes" id="UP000245283">
    <property type="component" value="Unassembled WGS sequence"/>
</dbReference>
<evidence type="ECO:0008006" key="3">
    <source>
        <dbReference type="Google" id="ProtNLM"/>
    </source>
</evidence>
<sequence length="141" mass="15336">MNTNTSTPQSEPNLANSDPKLAELSQRAVEAGQALHNYVTGQDATPIPALNFSGMSFQLAANDISALGHPIRLQICQLTANEPVSVKDLVDRLGMGTTGQVYHHLRTLLDFEWVENAGRSSYRLNPARVDALALILSVIKR</sequence>
<organism evidence="1 2">
    <name type="scientific">Ancrocorticia populi</name>
    <dbReference type="NCBI Taxonomy" id="2175228"/>
    <lineage>
        <taxon>Bacteria</taxon>
        <taxon>Bacillati</taxon>
        <taxon>Actinomycetota</taxon>
        <taxon>Actinomycetes</taxon>
        <taxon>Actinomycetales</taxon>
        <taxon>Actinomycetaceae</taxon>
        <taxon>Ancrocorticia</taxon>
    </lineage>
</organism>